<evidence type="ECO:0000256" key="3">
    <source>
        <dbReference type="ARBA" id="ARBA00022741"/>
    </source>
</evidence>
<protein>
    <recommendedName>
        <fullName evidence="8">Protein-serine/threonine kinase</fullName>
        <ecNumber evidence="8">2.7.11.-</ecNumber>
    </recommendedName>
</protein>
<keyword evidence="6 8" id="KW-0496">Mitochondrion</keyword>
<keyword evidence="3 8" id="KW-0547">Nucleotide-binding</keyword>
<dbReference type="InterPro" id="IPR036784">
    <property type="entry name" value="AK/P_DHK_N_sf"/>
</dbReference>
<organism evidence="11 12">
    <name type="scientific">Prorocentrum cordatum</name>
    <dbReference type="NCBI Taxonomy" id="2364126"/>
    <lineage>
        <taxon>Eukaryota</taxon>
        <taxon>Sar</taxon>
        <taxon>Alveolata</taxon>
        <taxon>Dinophyceae</taxon>
        <taxon>Prorocentrales</taxon>
        <taxon>Prorocentraceae</taxon>
        <taxon>Prorocentrum</taxon>
    </lineage>
</organism>
<evidence type="ECO:0000256" key="2">
    <source>
        <dbReference type="ARBA" id="ARBA00022679"/>
    </source>
</evidence>
<dbReference type="SUPFAM" id="SSF69012">
    <property type="entry name" value="alpha-ketoacid dehydrogenase kinase, N-terminal domain"/>
    <property type="match status" value="1"/>
</dbReference>
<proteinExistence type="inferred from homology"/>
<evidence type="ECO:0000259" key="10">
    <source>
        <dbReference type="Pfam" id="PF10436"/>
    </source>
</evidence>
<comment type="caution">
    <text evidence="11">The sequence shown here is derived from an EMBL/GenBank/DDBJ whole genome shotgun (WGS) entry which is preliminary data.</text>
</comment>
<evidence type="ECO:0000256" key="9">
    <source>
        <dbReference type="SAM" id="MobiDB-lite"/>
    </source>
</evidence>
<accession>A0ABN9VAZ3</accession>
<keyword evidence="12" id="KW-1185">Reference proteome</keyword>
<feature type="region of interest" description="Disordered" evidence="9">
    <location>
        <begin position="334"/>
        <end position="360"/>
    </location>
</feature>
<evidence type="ECO:0000256" key="8">
    <source>
        <dbReference type="RuleBase" id="RU366032"/>
    </source>
</evidence>
<sequence>MLPRSLGMLPQLPGRWLRRLAGDTAVCDWSCTATARRLGAGRAIAISSDRLEAFMKAELDVFAARKDRPLQPLKLQDILRASSSLPLLAQLLHVELPVRFARRIKHLQRIPGWERIPELVALHDMHLESFRELRLASPEALEHFAQVVSQVRLRHRTITRLFAEALQRVDRSADAHLAESSLGAAAGPVEEGSEAQVQRRHLERWAETFLNSRVSTEIQMSHFVACIKAQSGPQGGADSRVGIVDTRLDLRDVCARAVAEVQGGPWECAVAVEHVGEDFHFSGAGRGPGAQGIGVTVCAGDRQAVLRVSDRGGGVPCDMVDRMLWFTGGSTAHVPSSPDGADDDAAQGSQDRPWGVFGGESPLAGRGMGLPLSRAYARYLSGSLQVVNLPNLGVDAFLSVDRIDFKGAGPAA</sequence>
<comment type="subcellular location">
    <subcellularLocation>
        <location evidence="8">Mitochondrion matrix</location>
    </subcellularLocation>
</comment>
<gene>
    <name evidence="11" type="ORF">PCOR1329_LOCUS56354</name>
</gene>
<dbReference type="InterPro" id="IPR036890">
    <property type="entry name" value="HATPase_C_sf"/>
</dbReference>
<evidence type="ECO:0000256" key="4">
    <source>
        <dbReference type="ARBA" id="ARBA00022777"/>
    </source>
</evidence>
<name>A0ABN9VAZ3_9DINO</name>
<evidence type="ECO:0000256" key="6">
    <source>
        <dbReference type="ARBA" id="ARBA00023128"/>
    </source>
</evidence>
<evidence type="ECO:0000256" key="7">
    <source>
        <dbReference type="ARBA" id="ARBA00048201"/>
    </source>
</evidence>
<dbReference type="PANTHER" id="PTHR11947:SF3">
    <property type="entry name" value="[PYRUVATE DEHYDROGENASE (ACETYL-TRANSFERRING)] KINASE, MITOCHONDRIAL"/>
    <property type="match status" value="1"/>
</dbReference>
<dbReference type="Gene3D" id="1.20.140.20">
    <property type="entry name" value="Alpha-ketoacid/pyruvate dehydrogenase kinase, N-terminal domain"/>
    <property type="match status" value="1"/>
</dbReference>
<dbReference type="Proteomes" id="UP001189429">
    <property type="component" value="Unassembled WGS sequence"/>
</dbReference>
<evidence type="ECO:0000256" key="5">
    <source>
        <dbReference type="ARBA" id="ARBA00022840"/>
    </source>
</evidence>
<comment type="similarity">
    <text evidence="1 8">Belongs to the PDK/BCKDK protein kinase family.</text>
</comment>
<keyword evidence="4 8" id="KW-0418">Kinase</keyword>
<dbReference type="Pfam" id="PF10436">
    <property type="entry name" value="BCDHK_Adom3"/>
    <property type="match status" value="1"/>
</dbReference>
<dbReference type="SUPFAM" id="SSF55874">
    <property type="entry name" value="ATPase domain of HSP90 chaperone/DNA topoisomerase II/histidine kinase"/>
    <property type="match status" value="1"/>
</dbReference>
<dbReference type="Gene3D" id="3.30.565.10">
    <property type="entry name" value="Histidine kinase-like ATPase, C-terminal domain"/>
    <property type="match status" value="1"/>
</dbReference>
<dbReference type="InterPro" id="IPR018955">
    <property type="entry name" value="BCDHK/PDK_N"/>
</dbReference>
<evidence type="ECO:0000313" key="11">
    <source>
        <dbReference type="EMBL" id="CAK0870183.1"/>
    </source>
</evidence>
<dbReference type="EMBL" id="CAUYUJ010016935">
    <property type="protein sequence ID" value="CAK0870183.1"/>
    <property type="molecule type" value="Genomic_DNA"/>
</dbReference>
<keyword evidence="5 8" id="KW-0067">ATP-binding</keyword>
<feature type="domain" description="Branched-chain alpha-ketoacid dehydrogenase kinase/Pyruvate dehydrogenase kinase N-terminal" evidence="10">
    <location>
        <begin position="86"/>
        <end position="245"/>
    </location>
</feature>
<dbReference type="EC" id="2.7.11.-" evidence="8"/>
<evidence type="ECO:0000256" key="1">
    <source>
        <dbReference type="ARBA" id="ARBA00006155"/>
    </source>
</evidence>
<dbReference type="PANTHER" id="PTHR11947">
    <property type="entry name" value="PYRUVATE DEHYDROGENASE KINASE"/>
    <property type="match status" value="1"/>
</dbReference>
<reference evidence="11" key="1">
    <citation type="submission" date="2023-10" db="EMBL/GenBank/DDBJ databases">
        <authorList>
            <person name="Chen Y."/>
            <person name="Shah S."/>
            <person name="Dougan E. K."/>
            <person name="Thang M."/>
            <person name="Chan C."/>
        </authorList>
    </citation>
    <scope>NUCLEOTIDE SEQUENCE [LARGE SCALE GENOMIC DNA]</scope>
</reference>
<keyword evidence="2 8" id="KW-0808">Transferase</keyword>
<comment type="catalytic activity">
    <reaction evidence="7">
        <text>L-seryl-[pyruvate dehydrogenase E1 alpha subunit] + ATP = O-phospho-L-seryl-[pyruvate dehydrogenase E1 alpha subunit] + ADP + H(+)</text>
        <dbReference type="Rhea" id="RHEA:23052"/>
        <dbReference type="Rhea" id="RHEA-COMP:13689"/>
        <dbReference type="Rhea" id="RHEA-COMP:13690"/>
        <dbReference type="ChEBI" id="CHEBI:15378"/>
        <dbReference type="ChEBI" id="CHEBI:29999"/>
        <dbReference type="ChEBI" id="CHEBI:30616"/>
        <dbReference type="ChEBI" id="CHEBI:83421"/>
        <dbReference type="ChEBI" id="CHEBI:456216"/>
        <dbReference type="EC" id="2.7.11.2"/>
    </reaction>
</comment>
<dbReference type="InterPro" id="IPR039028">
    <property type="entry name" value="BCKD/PDK"/>
</dbReference>
<evidence type="ECO:0000313" key="12">
    <source>
        <dbReference type="Proteomes" id="UP001189429"/>
    </source>
</evidence>